<feature type="compositionally biased region" description="Basic and acidic residues" evidence="2">
    <location>
        <begin position="24"/>
        <end position="41"/>
    </location>
</feature>
<feature type="region of interest" description="Disordered" evidence="2">
    <location>
        <begin position="497"/>
        <end position="533"/>
    </location>
</feature>
<feature type="region of interest" description="Disordered" evidence="2">
    <location>
        <begin position="1569"/>
        <end position="1595"/>
    </location>
</feature>
<keyword evidence="1" id="KW-0175">Coiled coil</keyword>
<proteinExistence type="predicted"/>
<feature type="compositionally biased region" description="Low complexity" evidence="2">
    <location>
        <begin position="1719"/>
        <end position="1741"/>
    </location>
</feature>
<name>A0A1B1E1S9_9APIC</name>
<feature type="compositionally biased region" description="Basic and acidic residues" evidence="2">
    <location>
        <begin position="194"/>
        <end position="217"/>
    </location>
</feature>
<evidence type="ECO:0000256" key="2">
    <source>
        <dbReference type="SAM" id="MobiDB-lite"/>
    </source>
</evidence>
<feature type="compositionally biased region" description="Polar residues" evidence="2">
    <location>
        <begin position="244"/>
        <end position="253"/>
    </location>
</feature>
<feature type="region of interest" description="Disordered" evidence="2">
    <location>
        <begin position="187"/>
        <end position="278"/>
    </location>
</feature>
<dbReference type="RefSeq" id="XP_019915595.1">
    <property type="nucleotide sequence ID" value="XM_020060046.1"/>
</dbReference>
<feature type="region of interest" description="Disordered" evidence="2">
    <location>
        <begin position="366"/>
        <end position="400"/>
    </location>
</feature>
<dbReference type="Proteomes" id="UP000092716">
    <property type="component" value="Chromosome 11"/>
</dbReference>
<protein>
    <recommendedName>
        <fullName evidence="5">Nucleoporin NUP205</fullName>
    </recommendedName>
</protein>
<evidence type="ECO:0000256" key="1">
    <source>
        <dbReference type="SAM" id="Coils"/>
    </source>
</evidence>
<organism evidence="3 4">
    <name type="scientific">Plasmodium coatneyi</name>
    <dbReference type="NCBI Taxonomy" id="208452"/>
    <lineage>
        <taxon>Eukaryota</taxon>
        <taxon>Sar</taxon>
        <taxon>Alveolata</taxon>
        <taxon>Apicomplexa</taxon>
        <taxon>Aconoidasida</taxon>
        <taxon>Haemosporida</taxon>
        <taxon>Plasmodiidae</taxon>
        <taxon>Plasmodium</taxon>
    </lineage>
</organism>
<feature type="compositionally biased region" description="Polar residues" evidence="2">
    <location>
        <begin position="499"/>
        <end position="529"/>
    </location>
</feature>
<feature type="coiled-coil region" evidence="1">
    <location>
        <begin position="620"/>
        <end position="657"/>
    </location>
</feature>
<feature type="compositionally biased region" description="Polar residues" evidence="2">
    <location>
        <begin position="104"/>
        <end position="114"/>
    </location>
</feature>
<feature type="region of interest" description="Disordered" evidence="2">
    <location>
        <begin position="1762"/>
        <end position="1788"/>
    </location>
</feature>
<sequence length="1788" mass="198375">MDVDDNGAKFFGMNKYENYVNQKKSKENKNGISKSKGEDINRATGEYDQIDAHEDNDQSYEGFVTISDQSSCVSSIYKNDFYDDDDEEEVEKNANRTDEDEKFNSVNGTNQSSPPCHPQGNAKNNSDDSMSEEEYATYIDQKEKYVNKILNRDTNSYEDNDDDFLESLEKSGKKLGKKNNWKRLFSFSKNGHVAGRDERNKSSERSEPVEKAARYAEPDSDQPKSASCTNESSPEGDPPDGYNDNLNGESSDFASKLDECKDGVDDVDEEDDLYSVISGSEGDNEIFLATERSNKTCMEASKGDNGMKHTQPTIPHRQGKEIHNEEENEKGAGSARAKATRRIKFQDEMEQNTEVVRALIQNNKKERLDRKKQIAASPPGVNTIPSEHDEKKRHREKEKHFENKKNYEFKKLVSSTINMCRPKIKGANDTEDILSNMEKISKIVILDERSRGSGTNEVVEEEDESTNSLYDDVDNILDDRKKMYMKKKNEYLMSKTKSEGLTNGVENEKGQQQSSGGSLTDVQKGTTDSADAKPAQAELTNFMYYLNHDMIELNENVFKLYHGTCDYTHRNLCARNIINIVPHLNNIYEGKNLSYIKDSPNFHEVYKVVPEWKNSFEMLNKKAQEDTEDMKNVLKRIENIQNDLDELGRDLTEDKKEFENIKFETVQHESMITNLEKKNKMLIKGVLKLDNMSFKLKKIHNITTNNMTNFTIVENVNRLLKYMDSSLTDYSQLFSEEKTMDILRFQPIDNVYNFLTNTDDESCFIMNLLKEELKEMILEKKDQMQNIIRRTMLYNAYHTNSYKEHITNTLNKQSLMINRIKCNIHCNVMLLFEMYEKFAKKNMKVVKIGENHIKNYLNDETKESYIIKCANDNKKNISKYFNSINFTRNKPIIHPFFIHFCLSDHFVRHFIAFVLDPLSDEHQKNFLQYCSVAGFNSPLFVEKIVKLYRQEEQFTKSDTSYDFRSAYSRISLPDVSNVCNSAHPNQQYERWNEENQYLLALKTASDCCFKSLLENNKFDYLSRVDTNNAFNLFHYIPESITNMSTSSPIPNHASYTPLHNNNNFTFNTSSNGPLSSFGMTNFGSSNKFGVSSPFLNNSTMMNNSSSTLSSSPSGMFAQSSGSLFPGGSSSSGGMFGSFNTTSTTSGMNNQAGALTNQFGSLSNQFGISPSTNPSNTFGTNNMFNTNTANSLSTFNQNRTNSFIGGSSGGMFGSTNSMATGGNATQLGSSSNLFGGTTNSSTSMFGSNFKQNVSSNMFGNNQAGNQSGGSTSNLFGTSGSANRGNFFNSTGGSSALGMSTNTMNANTGLFNQSNNANTNSTLFGGLSSSNANMSNSQFMKSGQIGSSNLFSSGTNTATGMGMNMNVNMNSQSNNSGNMFLSLNNQSNSNMFASNNNSGTPFGKNILSGGSSQLKDSMFSSSQPTSRNQMMSSNFFSANKGTLSTATNSSTFFSNTSMGNTSTGVNNNAYSFGNKQNFGTSGMISGGMNSSQTNQSGNLFNRGGMYAGQMATASGNTNFNNLNNNSNNNIGNRMDNSLSANKFGNYFQNNSTSKSSIFATGANTLSSTSNNSLFQTNSSNKNSNVFNNPSSNNTPMGSMFGGSLTYGSNANSLSYNNSTNRNATNSLLTAQSNNQFRSPVGMMTGNNTLTNSSNNLFQTGNSKSSFMYSSENKGISSPTTYSNNLFQSAGNSFLSNNKPGMTSPSSMSNSLFQKSSYSSLNQNKQSMSSFSSNNNNNNPGNFGFANHNAGIMGSANMANNSSVNRFQQNNSSNFPSVFNQSNKGNTIFSR</sequence>
<feature type="compositionally biased region" description="Basic and acidic residues" evidence="2">
    <location>
        <begin position="255"/>
        <end position="264"/>
    </location>
</feature>
<dbReference type="VEuPathDB" id="PlasmoDB:PCOAH_00032510"/>
<feature type="region of interest" description="Disordered" evidence="2">
    <location>
        <begin position="78"/>
        <end position="134"/>
    </location>
</feature>
<dbReference type="EMBL" id="CP016249">
    <property type="protein sequence ID" value="ANQ08900.1"/>
    <property type="molecule type" value="Genomic_DNA"/>
</dbReference>
<keyword evidence="4" id="KW-1185">Reference proteome</keyword>
<gene>
    <name evidence="3" type="ORF">PCOAH_00032510</name>
</gene>
<feature type="region of interest" description="Disordered" evidence="2">
    <location>
        <begin position="298"/>
        <end position="345"/>
    </location>
</feature>
<dbReference type="GeneID" id="30909982"/>
<dbReference type="KEGG" id="pcot:PCOAH_00032510"/>
<evidence type="ECO:0000313" key="4">
    <source>
        <dbReference type="Proteomes" id="UP000092716"/>
    </source>
</evidence>
<feature type="compositionally biased region" description="Polar residues" evidence="2">
    <location>
        <begin position="1693"/>
        <end position="1718"/>
    </location>
</feature>
<feature type="compositionally biased region" description="Basic and acidic residues" evidence="2">
    <location>
        <begin position="91"/>
        <end position="103"/>
    </location>
</feature>
<evidence type="ECO:0008006" key="5">
    <source>
        <dbReference type="Google" id="ProtNLM"/>
    </source>
</evidence>
<accession>A0A1B1E1S9</accession>
<feature type="compositionally biased region" description="Low complexity" evidence="2">
    <location>
        <begin position="1569"/>
        <end position="1591"/>
    </location>
</feature>
<feature type="compositionally biased region" description="Polar residues" evidence="2">
    <location>
        <begin position="223"/>
        <end position="233"/>
    </location>
</feature>
<dbReference type="OrthoDB" id="378784at2759"/>
<feature type="region of interest" description="Disordered" evidence="2">
    <location>
        <begin position="1693"/>
        <end position="1741"/>
    </location>
</feature>
<reference evidence="4" key="1">
    <citation type="submission" date="2016-06" db="EMBL/GenBank/DDBJ databases">
        <title>First high quality genome sequence of Plasmodium coatneyi using continuous long reads from single molecule, real-time sequencing.</title>
        <authorList>
            <person name="Chien J.-T."/>
            <person name="Pakala S.B."/>
            <person name="Geraldo J.A."/>
            <person name="Lapp S.A."/>
            <person name="Barnwell J.W."/>
            <person name="Kissinger J.C."/>
            <person name="Galinski M.R."/>
            <person name="Humphrey J.C."/>
        </authorList>
    </citation>
    <scope>NUCLEOTIDE SEQUENCE [LARGE SCALE GENOMIC DNA]</scope>
    <source>
        <strain evidence="4">Hackeri</strain>
    </source>
</reference>
<evidence type="ECO:0000313" key="3">
    <source>
        <dbReference type="EMBL" id="ANQ08900.1"/>
    </source>
</evidence>
<feature type="region of interest" description="Disordered" evidence="2">
    <location>
        <begin position="22"/>
        <end position="61"/>
    </location>
</feature>